<evidence type="ECO:0000256" key="1">
    <source>
        <dbReference type="ARBA" id="ARBA00022630"/>
    </source>
</evidence>
<keyword evidence="2" id="KW-0274">FAD</keyword>
<dbReference type="RefSeq" id="WP_259661032.1">
    <property type="nucleotide sequence ID" value="NZ_JAHXRI010000007.1"/>
</dbReference>
<dbReference type="InterPro" id="IPR006094">
    <property type="entry name" value="Oxid_FAD_bind_N"/>
</dbReference>
<dbReference type="PANTHER" id="PTHR11748">
    <property type="entry name" value="D-LACTATE DEHYDROGENASE"/>
    <property type="match status" value="1"/>
</dbReference>
<dbReference type="EC" id="1.1.99.14" evidence="4"/>
<dbReference type="InterPro" id="IPR016166">
    <property type="entry name" value="FAD-bd_PCMH"/>
</dbReference>
<name>A0A953T7D2_9BURK</name>
<dbReference type="InterPro" id="IPR036318">
    <property type="entry name" value="FAD-bd_PCMH-like_sf"/>
</dbReference>
<organism evidence="4 5">
    <name type="scientific">Zwartia hollandica</name>
    <dbReference type="NCBI Taxonomy" id="324606"/>
    <lineage>
        <taxon>Bacteria</taxon>
        <taxon>Pseudomonadati</taxon>
        <taxon>Pseudomonadota</taxon>
        <taxon>Betaproteobacteria</taxon>
        <taxon>Burkholderiales</taxon>
        <taxon>Alcaligenaceae</taxon>
        <taxon>Zwartia</taxon>
    </lineage>
</organism>
<keyword evidence="5" id="KW-1185">Reference proteome</keyword>
<dbReference type="GO" id="GO:0071949">
    <property type="term" value="F:FAD binding"/>
    <property type="evidence" value="ECO:0007669"/>
    <property type="project" value="InterPro"/>
</dbReference>
<dbReference type="InterPro" id="IPR016164">
    <property type="entry name" value="FAD-linked_Oxase-like_C"/>
</dbReference>
<evidence type="ECO:0000313" key="5">
    <source>
        <dbReference type="Proteomes" id="UP000739565"/>
    </source>
</evidence>
<evidence type="ECO:0000256" key="2">
    <source>
        <dbReference type="ARBA" id="ARBA00022827"/>
    </source>
</evidence>
<evidence type="ECO:0000259" key="3">
    <source>
        <dbReference type="PROSITE" id="PS51387"/>
    </source>
</evidence>
<dbReference type="Proteomes" id="UP000739565">
    <property type="component" value="Unassembled WGS sequence"/>
</dbReference>
<gene>
    <name evidence="4" type="primary">glcE</name>
    <name evidence="4" type="ORF">KZZ10_08130</name>
</gene>
<dbReference type="PANTHER" id="PTHR11748:SF103">
    <property type="entry name" value="GLYCOLATE OXIDASE SUBUNIT GLCE"/>
    <property type="match status" value="1"/>
</dbReference>
<keyword evidence="4" id="KW-0560">Oxidoreductase</keyword>
<sequence length="366" mass="38553">MSTEILAALAEQVRSAAADQRPVLIRGGDTKAFYGNPFVPNGVAPVIMDMRCLKGIVNYQPSELVVTALAGTPLQEVVDTLDASGQMLAFEPPGFGGGATVGGTVSAGLSGPGRLGAGPLKDFVLGAHLLDAQGRILKFGGEVMKNVAGYDVSRLLAGAMGSFGALTQISLKVAPKPFETCTLEWWLDEAESLKRCHSWRAHPLSVSATAWESQGATGRLRVRLAGAAAALRSARQKLGGTVVDQEQAQAYWNALREQQLPFFKSEVLWRVAVAPGTGPLGLGPTLIEWGGDQRWIAASLEAAVVRDAAARAGGHATQFRAQVPSAHPQSGVFHPVAPGLALITQRLKNEFDPQGLFNPGRLIPKA</sequence>
<comment type="caution">
    <text evidence="4">The sequence shown here is derived from an EMBL/GenBank/DDBJ whole genome shotgun (WGS) entry which is preliminary data.</text>
</comment>
<dbReference type="GO" id="GO:0019154">
    <property type="term" value="F:glycolate dehydrogenase activity"/>
    <property type="evidence" value="ECO:0007669"/>
    <property type="project" value="UniProtKB-EC"/>
</dbReference>
<accession>A0A953T7D2</accession>
<protein>
    <submittedName>
        <fullName evidence="4">Glycolate oxidase subunit GlcE</fullName>
        <ecNumber evidence="4">1.1.99.14</ecNumber>
    </submittedName>
</protein>
<keyword evidence="1" id="KW-0285">Flavoprotein</keyword>
<dbReference type="EMBL" id="JAHXRI010000007">
    <property type="protein sequence ID" value="MBZ1350614.1"/>
    <property type="molecule type" value="Genomic_DNA"/>
</dbReference>
<dbReference type="Pfam" id="PF01565">
    <property type="entry name" value="FAD_binding_4"/>
    <property type="match status" value="1"/>
</dbReference>
<dbReference type="Gene3D" id="3.30.465.10">
    <property type="match status" value="1"/>
</dbReference>
<dbReference type="PROSITE" id="PS51387">
    <property type="entry name" value="FAD_PCMH"/>
    <property type="match status" value="1"/>
</dbReference>
<dbReference type="SUPFAM" id="SSF56176">
    <property type="entry name" value="FAD-binding/transporter-associated domain-like"/>
    <property type="match status" value="1"/>
</dbReference>
<dbReference type="SUPFAM" id="SSF55103">
    <property type="entry name" value="FAD-linked oxidases, C-terminal domain"/>
    <property type="match status" value="1"/>
</dbReference>
<proteinExistence type="predicted"/>
<dbReference type="NCBIfam" id="NF008439">
    <property type="entry name" value="PRK11282.1"/>
    <property type="match status" value="1"/>
</dbReference>
<reference evidence="4" key="1">
    <citation type="submission" date="2021-07" db="EMBL/GenBank/DDBJ databases">
        <title>New genus and species of the family Alcaligenaceae.</title>
        <authorList>
            <person name="Hahn M.W."/>
        </authorList>
    </citation>
    <scope>NUCLEOTIDE SEQUENCE</scope>
    <source>
        <strain evidence="4">LF4-65</strain>
    </source>
</reference>
<dbReference type="InterPro" id="IPR016169">
    <property type="entry name" value="FAD-bd_PCMH_sub2"/>
</dbReference>
<dbReference type="AlphaFoldDB" id="A0A953T7D2"/>
<evidence type="ECO:0000313" key="4">
    <source>
        <dbReference type="EMBL" id="MBZ1350614.1"/>
    </source>
</evidence>
<feature type="domain" description="FAD-binding PCMH-type" evidence="3">
    <location>
        <begin position="1"/>
        <end position="176"/>
    </location>
</feature>